<sequence length="288" mass="31564">MTDASEDYAAWVGRQEVTDDELCLAPALAAAAMFDDTSTNFATGSPLPPVWHWFYFLPRAPQALLGIDGHPQRGGFMPPIPYPRRMFAGARMRFHRPLLIGQPARREAIIRDISLKSGRSGALAFVSVLCRFYQDGRLCIEEEQDIVYREPGPAVASPRVLDWSPLPAGACSRIVTPDPKLLFRFSALTFNAHRIHYDRPYAIDEEGYPGLVVHGPLTAVLLMEVLRQQVAQPVSEFSFRGLAPLFDLAPFRLVCTPEEGGFSLQAQAPDGTTAMSARAAIANGVPAG</sequence>
<dbReference type="EMBL" id="JADJMH010000002">
    <property type="protein sequence ID" value="MBK7674206.1"/>
    <property type="molecule type" value="Genomic_DNA"/>
</dbReference>
<proteinExistence type="predicted"/>
<gene>
    <name evidence="1" type="ORF">IPJ27_05240</name>
</gene>
<organism evidence="1 2">
    <name type="scientific">Candidatus Accumulibacter proximus</name>
    <dbReference type="NCBI Taxonomy" id="2954385"/>
    <lineage>
        <taxon>Bacteria</taxon>
        <taxon>Pseudomonadati</taxon>
        <taxon>Pseudomonadota</taxon>
        <taxon>Betaproteobacteria</taxon>
        <taxon>Candidatus Accumulibacter</taxon>
    </lineage>
</organism>
<comment type="caution">
    <text evidence="1">The sequence shown here is derived from an EMBL/GenBank/DDBJ whole genome shotgun (WGS) entry which is preliminary data.</text>
</comment>
<dbReference type="InterPro" id="IPR029069">
    <property type="entry name" value="HotDog_dom_sf"/>
</dbReference>
<dbReference type="PANTHER" id="PTHR28152">
    <property type="entry name" value="HYDROXYACYL-THIOESTER DEHYDRATASE TYPE 2, MITOCHONDRIAL"/>
    <property type="match status" value="1"/>
</dbReference>
<dbReference type="GO" id="GO:0019171">
    <property type="term" value="F:(3R)-hydroxyacyl-[acyl-carrier-protein] dehydratase activity"/>
    <property type="evidence" value="ECO:0007669"/>
    <property type="project" value="TreeGrafter"/>
</dbReference>
<dbReference type="AlphaFoldDB" id="A0A935PYE9"/>
<dbReference type="SUPFAM" id="SSF54637">
    <property type="entry name" value="Thioesterase/thiol ester dehydrase-isomerase"/>
    <property type="match status" value="2"/>
</dbReference>
<dbReference type="PANTHER" id="PTHR28152:SF1">
    <property type="entry name" value="HYDROXYACYL-THIOESTER DEHYDRATASE TYPE 2, MITOCHONDRIAL"/>
    <property type="match status" value="1"/>
</dbReference>
<evidence type="ECO:0000313" key="1">
    <source>
        <dbReference type="EMBL" id="MBK7674206.1"/>
    </source>
</evidence>
<evidence type="ECO:0000313" key="2">
    <source>
        <dbReference type="Proteomes" id="UP000697998"/>
    </source>
</evidence>
<dbReference type="Proteomes" id="UP000697998">
    <property type="component" value="Unassembled WGS sequence"/>
</dbReference>
<accession>A0A935PYE9</accession>
<reference evidence="1 2" key="1">
    <citation type="submission" date="2020-10" db="EMBL/GenBank/DDBJ databases">
        <title>Connecting structure to function with the recovery of over 1000 high-quality activated sludge metagenome-assembled genomes encoding full-length rRNA genes using long-read sequencing.</title>
        <authorList>
            <person name="Singleton C.M."/>
            <person name="Petriglieri F."/>
            <person name="Kristensen J.M."/>
            <person name="Kirkegaard R.H."/>
            <person name="Michaelsen T.Y."/>
            <person name="Andersen M.H."/>
            <person name="Karst S.M."/>
            <person name="Dueholm M.S."/>
            <person name="Nielsen P.H."/>
            <person name="Albertsen M."/>
        </authorList>
    </citation>
    <scope>NUCLEOTIDE SEQUENCE [LARGE SCALE GENOMIC DNA]</scope>
    <source>
        <strain evidence="1">EsbW_18-Q3-R4-48_BATAC.285</strain>
    </source>
</reference>
<protein>
    <submittedName>
        <fullName evidence="1">MaoC family dehydratase N-terminal domain-containing protein</fullName>
    </submittedName>
</protein>
<dbReference type="Gene3D" id="3.10.129.10">
    <property type="entry name" value="Hotdog Thioesterase"/>
    <property type="match status" value="1"/>
</dbReference>
<name>A0A935PYE9_9PROT</name>
<dbReference type="InterPro" id="IPR052741">
    <property type="entry name" value="Mitochondrial_HTD2"/>
</dbReference>